<keyword evidence="2" id="KW-0479">Metal-binding</keyword>
<dbReference type="InterPro" id="IPR005805">
    <property type="entry name" value="Rieske_Fe-S_prot_C"/>
</dbReference>
<dbReference type="GO" id="GO:0005737">
    <property type="term" value="C:cytoplasm"/>
    <property type="evidence" value="ECO:0007669"/>
    <property type="project" value="TreeGrafter"/>
</dbReference>
<evidence type="ECO:0000256" key="4">
    <source>
        <dbReference type="ARBA" id="ARBA00023014"/>
    </source>
</evidence>
<evidence type="ECO:0000259" key="6">
    <source>
        <dbReference type="PROSITE" id="PS51296"/>
    </source>
</evidence>
<dbReference type="RefSeq" id="WP_090554075.1">
    <property type="nucleotide sequence ID" value="NZ_FNRA01000001.1"/>
</dbReference>
<evidence type="ECO:0000313" key="8">
    <source>
        <dbReference type="Proteomes" id="UP000198850"/>
    </source>
</evidence>
<dbReference type="PANTHER" id="PTHR13847">
    <property type="entry name" value="SARCOSINE DEHYDROGENASE-RELATED"/>
    <property type="match status" value="1"/>
</dbReference>
<dbReference type="PROSITE" id="PS51296">
    <property type="entry name" value="RIESKE"/>
    <property type="match status" value="1"/>
</dbReference>
<dbReference type="GO" id="GO:0046872">
    <property type="term" value="F:metal ion binding"/>
    <property type="evidence" value="ECO:0007669"/>
    <property type="project" value="UniProtKB-KW"/>
</dbReference>
<dbReference type="GO" id="GO:0051537">
    <property type="term" value="F:2 iron, 2 sulfur cluster binding"/>
    <property type="evidence" value="ECO:0007669"/>
    <property type="project" value="UniProtKB-KW"/>
</dbReference>
<sequence length="509" mass="56119">MKNSREINPRDSNSESPWQSVVSPDAAFAQVTDAFDVIIVGAGITGLTTGLLLQKAGKKCLILEAGKVGFGTTGGTSAHLNTFFDATYPEIEHDFSVQAARQVADSGKDAMGIITALVKEYGIDCDLEYKDAYLFSENETETDQLLEILEASRRAGIDVSEANHNDLPVPFERSLRFTQQGQFQPLKYINGLLAAFRQLGGAILENSFVTEHKELDNGMEVLAGERTFRAAHLVYATHIPPGITAFSFRCAPYRSYVLGLRLKDGNYPTGLAYDMQEPYHYFRTHVVEGEQILILGGEDHKTGHDDPEQAFANLEKYAREYYQVESVVYRWSSQYYIPVDGLPYIGRLAASGGNIYIATGFNGNGMMYGTLSGKILTDQILGIENLYGNLYTPSRLKPVAGFSEFVKENADVAWRFVADRFGAEELDKLSELQKGEGKVAEFKGEKLAVYKDQQGKVTALHPVCSHAGCIVNFNAAEQSWDCPCHGGRFDISGKVMCGPPRNDLSQIDL</sequence>
<dbReference type="InterPro" id="IPR017941">
    <property type="entry name" value="Rieske_2Fe-2S"/>
</dbReference>
<dbReference type="AlphaFoldDB" id="A0A1H3VZL5"/>
<dbReference type="PRINTS" id="PR00162">
    <property type="entry name" value="RIESKE"/>
</dbReference>
<evidence type="ECO:0000256" key="5">
    <source>
        <dbReference type="ARBA" id="ARBA00023157"/>
    </source>
</evidence>
<organism evidence="7 8">
    <name type="scientific">Pedobacter hartonius</name>
    <dbReference type="NCBI Taxonomy" id="425514"/>
    <lineage>
        <taxon>Bacteria</taxon>
        <taxon>Pseudomonadati</taxon>
        <taxon>Bacteroidota</taxon>
        <taxon>Sphingobacteriia</taxon>
        <taxon>Sphingobacteriales</taxon>
        <taxon>Sphingobacteriaceae</taxon>
        <taxon>Pedobacter</taxon>
    </lineage>
</organism>
<dbReference type="Gene3D" id="2.102.10.10">
    <property type="entry name" value="Rieske [2Fe-2S] iron-sulphur domain"/>
    <property type="match status" value="1"/>
</dbReference>
<evidence type="ECO:0000256" key="2">
    <source>
        <dbReference type="ARBA" id="ARBA00022723"/>
    </source>
</evidence>
<dbReference type="EMBL" id="FNRA01000001">
    <property type="protein sequence ID" value="SDZ80325.1"/>
    <property type="molecule type" value="Genomic_DNA"/>
</dbReference>
<dbReference type="GO" id="GO:0016020">
    <property type="term" value="C:membrane"/>
    <property type="evidence" value="ECO:0007669"/>
    <property type="project" value="InterPro"/>
</dbReference>
<protein>
    <recommendedName>
        <fullName evidence="6">Rieske domain-containing protein</fullName>
    </recommendedName>
</protein>
<dbReference type="InterPro" id="IPR036922">
    <property type="entry name" value="Rieske_2Fe-2S_sf"/>
</dbReference>
<dbReference type="InterPro" id="IPR006076">
    <property type="entry name" value="FAD-dep_OxRdtase"/>
</dbReference>
<keyword evidence="3" id="KW-0408">Iron</keyword>
<dbReference type="SUPFAM" id="SSF50022">
    <property type="entry name" value="ISP domain"/>
    <property type="match status" value="1"/>
</dbReference>
<dbReference type="STRING" id="425514.SAMN05443550_10134"/>
<feature type="domain" description="Rieske" evidence="6">
    <location>
        <begin position="424"/>
        <end position="509"/>
    </location>
</feature>
<gene>
    <name evidence="7" type="ORF">SAMN05443550_10134</name>
</gene>
<dbReference type="SUPFAM" id="SSF51905">
    <property type="entry name" value="FAD/NAD(P)-binding domain"/>
    <property type="match status" value="1"/>
</dbReference>
<dbReference type="OrthoDB" id="9767869at2"/>
<dbReference type="Pfam" id="PF00355">
    <property type="entry name" value="Rieske"/>
    <property type="match status" value="1"/>
</dbReference>
<accession>A0A1H3VZL5</accession>
<name>A0A1H3VZL5_9SPHI</name>
<evidence type="ECO:0000256" key="1">
    <source>
        <dbReference type="ARBA" id="ARBA00022714"/>
    </source>
</evidence>
<keyword evidence="1" id="KW-0001">2Fe-2S</keyword>
<dbReference type="Pfam" id="PF01266">
    <property type="entry name" value="DAO"/>
    <property type="match status" value="1"/>
</dbReference>
<dbReference type="Gene3D" id="3.50.50.60">
    <property type="entry name" value="FAD/NAD(P)-binding domain"/>
    <property type="match status" value="1"/>
</dbReference>
<evidence type="ECO:0000256" key="3">
    <source>
        <dbReference type="ARBA" id="ARBA00023004"/>
    </source>
</evidence>
<keyword evidence="4" id="KW-0411">Iron-sulfur</keyword>
<dbReference type="InterPro" id="IPR036188">
    <property type="entry name" value="FAD/NAD-bd_sf"/>
</dbReference>
<reference evidence="7 8" key="1">
    <citation type="submission" date="2016-10" db="EMBL/GenBank/DDBJ databases">
        <authorList>
            <person name="de Groot N.N."/>
        </authorList>
    </citation>
    <scope>NUCLEOTIDE SEQUENCE [LARGE SCALE GENOMIC DNA]</scope>
    <source>
        <strain evidence="7 8">DSM 19033</strain>
    </source>
</reference>
<keyword evidence="5" id="KW-1015">Disulfide bond</keyword>
<proteinExistence type="predicted"/>
<dbReference type="Proteomes" id="UP000198850">
    <property type="component" value="Unassembled WGS sequence"/>
</dbReference>
<evidence type="ECO:0000313" key="7">
    <source>
        <dbReference type="EMBL" id="SDZ80325.1"/>
    </source>
</evidence>
<dbReference type="Gene3D" id="3.30.9.10">
    <property type="entry name" value="D-Amino Acid Oxidase, subunit A, domain 2"/>
    <property type="match status" value="1"/>
</dbReference>
<dbReference type="CDD" id="cd16387">
    <property type="entry name" value="ParB_N_Srx"/>
    <property type="match status" value="1"/>
</dbReference>
<keyword evidence="8" id="KW-1185">Reference proteome</keyword>